<protein>
    <submittedName>
        <fullName evidence="1">Uncharacterized protein</fullName>
    </submittedName>
</protein>
<organism evidence="1 2">
    <name type="scientific">Drosophila gunungcola</name>
    <name type="common">fruit fly</name>
    <dbReference type="NCBI Taxonomy" id="103775"/>
    <lineage>
        <taxon>Eukaryota</taxon>
        <taxon>Metazoa</taxon>
        <taxon>Ecdysozoa</taxon>
        <taxon>Arthropoda</taxon>
        <taxon>Hexapoda</taxon>
        <taxon>Insecta</taxon>
        <taxon>Pterygota</taxon>
        <taxon>Neoptera</taxon>
        <taxon>Endopterygota</taxon>
        <taxon>Diptera</taxon>
        <taxon>Brachycera</taxon>
        <taxon>Muscomorpha</taxon>
        <taxon>Ephydroidea</taxon>
        <taxon>Drosophilidae</taxon>
        <taxon>Drosophila</taxon>
        <taxon>Sophophora</taxon>
    </lineage>
</organism>
<proteinExistence type="predicted"/>
<gene>
    <name evidence="1" type="ORF">M5D96_009177</name>
</gene>
<dbReference type="AlphaFoldDB" id="A0A9Q0BNA5"/>
<dbReference type="EMBL" id="JAMKOV010000009">
    <property type="protein sequence ID" value="KAI8038136.1"/>
    <property type="molecule type" value="Genomic_DNA"/>
</dbReference>
<accession>A0A9Q0BNA5</accession>
<comment type="caution">
    <text evidence="1">The sequence shown here is derived from an EMBL/GenBank/DDBJ whole genome shotgun (WGS) entry which is preliminary data.</text>
</comment>
<keyword evidence="2" id="KW-1185">Reference proteome</keyword>
<sequence length="73" mass="8000">MGATTRANCDAKRNQKSVCSTNGRKAGSVKEMLADLQKVKKRDLLEIKLASQEEKKTGFYAAVTIVDSLARNI</sequence>
<evidence type="ECO:0000313" key="1">
    <source>
        <dbReference type="EMBL" id="KAI8038136.1"/>
    </source>
</evidence>
<evidence type="ECO:0000313" key="2">
    <source>
        <dbReference type="Proteomes" id="UP001059596"/>
    </source>
</evidence>
<dbReference type="Proteomes" id="UP001059596">
    <property type="component" value="Unassembled WGS sequence"/>
</dbReference>
<reference evidence="1" key="1">
    <citation type="journal article" date="2023" name="Genome Biol. Evol.">
        <title>Long-read-based Genome Assembly of Drosophila gunungcola Reveals Fewer Chemosensory Genes in Flower-breeding Species.</title>
        <authorList>
            <person name="Negi A."/>
            <person name="Liao B.Y."/>
            <person name="Yeh S.D."/>
        </authorList>
    </citation>
    <scope>NUCLEOTIDE SEQUENCE</scope>
    <source>
        <strain evidence="1">Sukarami</strain>
    </source>
</reference>
<name>A0A9Q0BNA5_9MUSC</name>